<dbReference type="GO" id="GO:0001514">
    <property type="term" value="P:selenocysteine incorporation"/>
    <property type="evidence" value="ECO:0007669"/>
    <property type="project" value="UniProtKB-ARBA"/>
</dbReference>
<reference evidence="4 5" key="1">
    <citation type="submission" date="2022-05" db="EMBL/GenBank/DDBJ databases">
        <title>A multi-omics perspective on studying reproductive biology in Daphnia sinensis.</title>
        <authorList>
            <person name="Jia J."/>
        </authorList>
    </citation>
    <scope>NUCLEOTIDE SEQUENCE [LARGE SCALE GENOMIC DNA]</scope>
    <source>
        <strain evidence="4 5">WSL</strain>
    </source>
</reference>
<evidence type="ECO:0000256" key="1">
    <source>
        <dbReference type="SAM" id="Coils"/>
    </source>
</evidence>
<evidence type="ECO:0000313" key="5">
    <source>
        <dbReference type="Proteomes" id="UP000820818"/>
    </source>
</evidence>
<evidence type="ECO:0000256" key="2">
    <source>
        <dbReference type="SAM" id="MobiDB-lite"/>
    </source>
</evidence>
<accession>A0AAD5PLD9</accession>
<evidence type="ECO:0000259" key="3">
    <source>
        <dbReference type="Pfam" id="PF01248"/>
    </source>
</evidence>
<dbReference type="GO" id="GO:0003730">
    <property type="term" value="F:mRNA 3'-UTR binding"/>
    <property type="evidence" value="ECO:0007669"/>
    <property type="project" value="TreeGrafter"/>
</dbReference>
<feature type="compositionally biased region" description="Basic and acidic residues" evidence="2">
    <location>
        <begin position="251"/>
        <end position="272"/>
    </location>
</feature>
<dbReference type="InterPro" id="IPR004038">
    <property type="entry name" value="Ribosomal_eL8/eL30/eS12/Gad45"/>
</dbReference>
<comment type="caution">
    <text evidence="4">The sequence shown here is derived from an EMBL/GenBank/DDBJ whole genome shotgun (WGS) entry which is preliminary data.</text>
</comment>
<dbReference type="Pfam" id="PF01248">
    <property type="entry name" value="Ribosomal_L7Ae"/>
    <property type="match status" value="1"/>
</dbReference>
<dbReference type="GO" id="GO:1990904">
    <property type="term" value="C:ribonucleoprotein complex"/>
    <property type="evidence" value="ECO:0007669"/>
    <property type="project" value="TreeGrafter"/>
</dbReference>
<dbReference type="SUPFAM" id="SSF55315">
    <property type="entry name" value="L30e-like"/>
    <property type="match status" value="1"/>
</dbReference>
<feature type="region of interest" description="Disordered" evidence="2">
    <location>
        <begin position="104"/>
        <end position="201"/>
    </location>
</feature>
<sequence>MSRQNYRRQYLNHPQEAYSRGGPAEAAFTGFSQQYVYPDQGFEYYGVPYVPNIQTSESYWYNGGLGYDYSTMAATPSIMVQPFFATQSIFSADAPEFVSKHSALSVNDNGTNNTVQFPSVKKKKKKKKKTTSTTLASSDLPCDDSEEKTKNTLMSPIEKQACNPVKPSHSTKIGLPKSTIEDRSQLPVDHSQKLQKNQPVKETIKSVRFQETSEEEKRDVKEKNTEVLAKNKSVKETKSVRFQEILGQDKKDLKVKKPEILTKNESVRETKSVRFQKPPGEEKQRMAIRISKMSSKNESSGEADSGTRSKQPSDASIPQECNKGTLKMSFADKLKSTVPTKSPYLDWRDQRTNAVNAPIKPNPNINVFRDENAHTQQVTVMAADEAFDNSGFKTVSRKKSKDKKPETVTEEVIKSLPDSKICVSVEADAKKKLEKERKKLREKQKKKQAREEKLLAEKLAPKGQKVTIITPKLMEQFLQSGRRTVGPSKPVMKLNEDMFPALGKRGVTGNISESESEWETTEIEVVQKEPVVTQRNVKRSDPIEFDLMALITKKNTKKKTTSDNSKKNKSRPGLVANVLDRSAPTLSRGKIRNKKRKLSEIRKALLVAKAKKKIAHELEVPAVRPNGARPHILHSKKFREYCDQMLTDQIDLLARDMLYHLRMFQDRVYKKDPIKARMKKRLVAGLREVTKQVERNRVKIIFLAPDIQRCPETGGLDEAVKRLLDSARRLDLPIVYALSRRKLGRVLFKKVPVSCCGILNYQATEETWKQLTEAVTVARENYQKRLQELGLVVDVTEKVPKVDDPYLNTAAVGVEKKSDQTDTLLNLMKLSLKNSH</sequence>
<protein>
    <recommendedName>
        <fullName evidence="3">Ribosomal protein eL8/eL30/eS12/Gadd45 domain-containing protein</fullName>
    </recommendedName>
</protein>
<organism evidence="4 5">
    <name type="scientific">Daphnia sinensis</name>
    <dbReference type="NCBI Taxonomy" id="1820382"/>
    <lineage>
        <taxon>Eukaryota</taxon>
        <taxon>Metazoa</taxon>
        <taxon>Ecdysozoa</taxon>
        <taxon>Arthropoda</taxon>
        <taxon>Crustacea</taxon>
        <taxon>Branchiopoda</taxon>
        <taxon>Diplostraca</taxon>
        <taxon>Cladocera</taxon>
        <taxon>Anomopoda</taxon>
        <taxon>Daphniidae</taxon>
        <taxon>Daphnia</taxon>
        <taxon>Daphnia similis group</taxon>
    </lineage>
</organism>
<keyword evidence="5" id="KW-1185">Reference proteome</keyword>
<dbReference type="Gene3D" id="3.30.1330.30">
    <property type="match status" value="1"/>
</dbReference>
<dbReference type="GO" id="GO:0035368">
    <property type="term" value="F:selenocysteine insertion sequence binding"/>
    <property type="evidence" value="ECO:0007669"/>
    <property type="project" value="InterPro"/>
</dbReference>
<proteinExistence type="predicted"/>
<feature type="coiled-coil region" evidence="1">
    <location>
        <begin position="423"/>
        <end position="457"/>
    </location>
</feature>
<keyword evidence="1" id="KW-0175">Coiled coil</keyword>
<feature type="domain" description="Ribosomal protein eL8/eL30/eS12/Gadd45" evidence="3">
    <location>
        <begin position="674"/>
        <end position="763"/>
    </location>
</feature>
<dbReference type="EMBL" id="WJBH02000010">
    <property type="protein sequence ID" value="KAI9551806.1"/>
    <property type="molecule type" value="Genomic_DNA"/>
</dbReference>
<feature type="compositionally biased region" description="Basic residues" evidence="2">
    <location>
        <begin position="120"/>
        <end position="130"/>
    </location>
</feature>
<dbReference type="PANTHER" id="PTHR13284:SF4">
    <property type="entry name" value="C2H2-TYPE DOMAIN-CONTAINING PROTEIN"/>
    <property type="match status" value="1"/>
</dbReference>
<feature type="region of interest" description="Disordered" evidence="2">
    <location>
        <begin position="251"/>
        <end position="324"/>
    </location>
</feature>
<dbReference type="AlphaFoldDB" id="A0AAD5PLD9"/>
<feature type="compositionally biased region" description="Polar residues" evidence="2">
    <location>
        <begin position="292"/>
        <end position="316"/>
    </location>
</feature>
<dbReference type="FunFam" id="3.30.1330.30:FF:000004">
    <property type="entry name" value="selenocysteine insertion sequence-binding protein 2"/>
    <property type="match status" value="1"/>
</dbReference>
<dbReference type="InterPro" id="IPR040051">
    <property type="entry name" value="SECISBP2"/>
</dbReference>
<dbReference type="PANTHER" id="PTHR13284">
    <property type="entry name" value="GH01354P"/>
    <property type="match status" value="1"/>
</dbReference>
<name>A0AAD5PLD9_9CRUS</name>
<dbReference type="Proteomes" id="UP000820818">
    <property type="component" value="Linkage Group LG10"/>
</dbReference>
<evidence type="ECO:0000313" key="4">
    <source>
        <dbReference type="EMBL" id="KAI9551806.1"/>
    </source>
</evidence>
<gene>
    <name evidence="4" type="ORF">GHT06_022142</name>
</gene>
<dbReference type="GO" id="GO:0043021">
    <property type="term" value="F:ribonucleoprotein complex binding"/>
    <property type="evidence" value="ECO:0007669"/>
    <property type="project" value="TreeGrafter"/>
</dbReference>
<dbReference type="InterPro" id="IPR029064">
    <property type="entry name" value="Ribosomal_eL30-like_sf"/>
</dbReference>
<feature type="compositionally biased region" description="Polar residues" evidence="2">
    <location>
        <begin position="104"/>
        <end position="117"/>
    </location>
</feature>
<dbReference type="GO" id="GO:0005739">
    <property type="term" value="C:mitochondrion"/>
    <property type="evidence" value="ECO:0007669"/>
    <property type="project" value="TreeGrafter"/>
</dbReference>